<organism evidence="2 3">
    <name type="scientific">Nocardia jiangxiensis</name>
    <dbReference type="NCBI Taxonomy" id="282685"/>
    <lineage>
        <taxon>Bacteria</taxon>
        <taxon>Bacillati</taxon>
        <taxon>Actinomycetota</taxon>
        <taxon>Actinomycetes</taxon>
        <taxon>Mycobacteriales</taxon>
        <taxon>Nocardiaceae</taxon>
        <taxon>Nocardia</taxon>
    </lineage>
</organism>
<feature type="region of interest" description="Disordered" evidence="1">
    <location>
        <begin position="1"/>
        <end position="30"/>
    </location>
</feature>
<sequence>MEKPAGLDTHFAKQGRENKRNPVHPDSPTEREYLRQFAARPGPRPFQGRVESTKVPVTAHRQLYCRR</sequence>
<evidence type="ECO:0000313" key="2">
    <source>
        <dbReference type="EMBL" id="MFF3572247.1"/>
    </source>
</evidence>
<comment type="caution">
    <text evidence="2">The sequence shown here is derived from an EMBL/GenBank/DDBJ whole genome shotgun (WGS) entry which is preliminary data.</text>
</comment>
<reference evidence="2 3" key="1">
    <citation type="submission" date="2024-10" db="EMBL/GenBank/DDBJ databases">
        <title>The Natural Products Discovery Center: Release of the First 8490 Sequenced Strains for Exploring Actinobacteria Biosynthetic Diversity.</title>
        <authorList>
            <person name="Kalkreuter E."/>
            <person name="Kautsar S.A."/>
            <person name="Yang D."/>
            <person name="Bader C.D."/>
            <person name="Teijaro C.N."/>
            <person name="Fluegel L."/>
            <person name="Davis C.M."/>
            <person name="Simpson J.R."/>
            <person name="Lauterbach L."/>
            <person name="Steele A.D."/>
            <person name="Gui C."/>
            <person name="Meng S."/>
            <person name="Li G."/>
            <person name="Viehrig K."/>
            <person name="Ye F."/>
            <person name="Su P."/>
            <person name="Kiefer A.F."/>
            <person name="Nichols A."/>
            <person name="Cepeda A.J."/>
            <person name="Yan W."/>
            <person name="Fan B."/>
            <person name="Jiang Y."/>
            <person name="Adhikari A."/>
            <person name="Zheng C.-J."/>
            <person name="Schuster L."/>
            <person name="Cowan T.M."/>
            <person name="Smanski M.J."/>
            <person name="Chevrette M.G."/>
            <person name="De Carvalho L.P.S."/>
            <person name="Shen B."/>
        </authorList>
    </citation>
    <scope>NUCLEOTIDE SEQUENCE [LARGE SCALE GENOMIC DNA]</scope>
    <source>
        <strain evidence="2 3">NPDC002593</strain>
    </source>
</reference>
<gene>
    <name evidence="2" type="ORF">ACFYXQ_31175</name>
</gene>
<feature type="compositionally biased region" description="Basic and acidic residues" evidence="1">
    <location>
        <begin position="1"/>
        <end position="20"/>
    </location>
</feature>
<protein>
    <submittedName>
        <fullName evidence="2">Uncharacterized protein</fullName>
    </submittedName>
</protein>
<proteinExistence type="predicted"/>
<accession>A0ABW6S7K6</accession>
<dbReference type="RefSeq" id="WP_157186686.1">
    <property type="nucleotide sequence ID" value="NZ_JBIAQY010000012.1"/>
</dbReference>
<evidence type="ECO:0000313" key="3">
    <source>
        <dbReference type="Proteomes" id="UP001601992"/>
    </source>
</evidence>
<keyword evidence="3" id="KW-1185">Reference proteome</keyword>
<evidence type="ECO:0000256" key="1">
    <source>
        <dbReference type="SAM" id="MobiDB-lite"/>
    </source>
</evidence>
<dbReference type="EMBL" id="JBIAQY010000012">
    <property type="protein sequence ID" value="MFF3572247.1"/>
    <property type="molecule type" value="Genomic_DNA"/>
</dbReference>
<name>A0ABW6S7K6_9NOCA</name>
<dbReference type="Proteomes" id="UP001601992">
    <property type="component" value="Unassembled WGS sequence"/>
</dbReference>